<comment type="function">
    <text evidence="4">Acts as a negative regulator of abscisic acid (ABA) response.</text>
</comment>
<evidence type="ECO:0000256" key="1">
    <source>
        <dbReference type="ARBA" id="ARBA00004123"/>
    </source>
</evidence>
<name>B9RLM9_RICCO</name>
<accession>B9RLM9</accession>
<dbReference type="EMBL" id="EQ973788">
    <property type="protein sequence ID" value="EEF47754.1"/>
    <property type="molecule type" value="Genomic_DNA"/>
</dbReference>
<organism evidence="6 7">
    <name type="scientific">Ricinus communis</name>
    <name type="common">Castor bean</name>
    <dbReference type="NCBI Taxonomy" id="3988"/>
    <lineage>
        <taxon>Eukaryota</taxon>
        <taxon>Viridiplantae</taxon>
        <taxon>Streptophyta</taxon>
        <taxon>Embryophyta</taxon>
        <taxon>Tracheophyta</taxon>
        <taxon>Spermatophyta</taxon>
        <taxon>Magnoliopsida</taxon>
        <taxon>eudicotyledons</taxon>
        <taxon>Gunneridae</taxon>
        <taxon>Pentapetalae</taxon>
        <taxon>rosids</taxon>
        <taxon>fabids</taxon>
        <taxon>Malpighiales</taxon>
        <taxon>Euphorbiaceae</taxon>
        <taxon>Acalyphoideae</taxon>
        <taxon>Acalypheae</taxon>
        <taxon>Ricinus</taxon>
    </lineage>
</organism>
<evidence type="ECO:0000256" key="3">
    <source>
        <dbReference type="ARBA" id="ARBA00023242"/>
    </source>
</evidence>
<dbReference type="AlphaFoldDB" id="B9RLM9"/>
<feature type="domain" description="Ethylene-responsive binding factor-associated repression" evidence="5">
    <location>
        <begin position="44"/>
        <end position="79"/>
    </location>
</feature>
<dbReference type="PANTHER" id="PTHR31413:SF43">
    <property type="entry name" value="NINJA-FAMILY PROTEIN"/>
    <property type="match status" value="1"/>
</dbReference>
<keyword evidence="7" id="KW-1185">Reference proteome</keyword>
<dbReference type="GO" id="GO:0007165">
    <property type="term" value="P:signal transduction"/>
    <property type="evidence" value="ECO:0007669"/>
    <property type="project" value="InterPro"/>
</dbReference>
<dbReference type="InterPro" id="IPR031307">
    <property type="entry name" value="Ninja_fam"/>
</dbReference>
<gene>
    <name evidence="6" type="ORF">RCOM_1469650</name>
</gene>
<dbReference type="GO" id="GO:0005634">
    <property type="term" value="C:nucleus"/>
    <property type="evidence" value="ECO:0007669"/>
    <property type="project" value="UniProtKB-SubCell"/>
</dbReference>
<dbReference type="PANTHER" id="PTHR31413">
    <property type="entry name" value="AFP HOMOLOG 2"/>
    <property type="match status" value="1"/>
</dbReference>
<sequence>MAELSTAVNVSETKHLAMQKKEHPKDLLRKFAPTQLSINQEKKNDKPDINLGLSLSLGGIYCENSNEKTLSRSSSSIGMMTLKKDGDAKERDSLFPRSFLSLSRSYSVPTEAEQEQRKATLMALARTRIESTENFMWDRAQNGGTYEQEKSLAKEPRPSSPSQVAAWAAASAAKSPALCRALVQIKRQASMYSSRRLEGALETSRQKFYQLSFFFSWH</sequence>
<comment type="similarity">
    <text evidence="2 4">Belongs to the Ninja family.</text>
</comment>
<protein>
    <recommendedName>
        <fullName evidence="4">Ninja-family protein</fullName>
    </recommendedName>
    <alternativeName>
        <fullName evidence="4">ABI-binding protein</fullName>
    </alternativeName>
</protein>
<dbReference type="Pfam" id="PF07897">
    <property type="entry name" value="EAR"/>
    <property type="match status" value="1"/>
</dbReference>
<dbReference type="Proteomes" id="UP000008311">
    <property type="component" value="Unassembled WGS sequence"/>
</dbReference>
<dbReference type="InterPro" id="IPR012463">
    <property type="entry name" value="Ninja_motif"/>
</dbReference>
<evidence type="ECO:0000256" key="2">
    <source>
        <dbReference type="ARBA" id="ARBA00006081"/>
    </source>
</evidence>
<evidence type="ECO:0000313" key="7">
    <source>
        <dbReference type="Proteomes" id="UP000008311"/>
    </source>
</evidence>
<reference evidence="7" key="1">
    <citation type="journal article" date="2010" name="Nat. Biotechnol.">
        <title>Draft genome sequence of the oilseed species Ricinus communis.</title>
        <authorList>
            <person name="Chan A.P."/>
            <person name="Crabtree J."/>
            <person name="Zhao Q."/>
            <person name="Lorenzi H."/>
            <person name="Orvis J."/>
            <person name="Puiu D."/>
            <person name="Melake-Berhan A."/>
            <person name="Jones K.M."/>
            <person name="Redman J."/>
            <person name="Chen G."/>
            <person name="Cahoon E.B."/>
            <person name="Gedil M."/>
            <person name="Stanke M."/>
            <person name="Haas B.J."/>
            <person name="Wortman J.R."/>
            <person name="Fraser-Liggett C.M."/>
            <person name="Ravel J."/>
            <person name="Rabinowicz P.D."/>
        </authorList>
    </citation>
    <scope>NUCLEOTIDE SEQUENCE [LARGE SCALE GENOMIC DNA]</scope>
    <source>
        <strain evidence="7">cv. Hale</strain>
    </source>
</reference>
<proteinExistence type="inferred from homology"/>
<dbReference type="InParanoid" id="B9RLM9"/>
<keyword evidence="3 4" id="KW-0539">Nucleus</keyword>
<evidence type="ECO:0000256" key="4">
    <source>
        <dbReference type="RuleBase" id="RU369029"/>
    </source>
</evidence>
<evidence type="ECO:0000313" key="6">
    <source>
        <dbReference type="EMBL" id="EEF47754.1"/>
    </source>
</evidence>
<comment type="subcellular location">
    <subcellularLocation>
        <location evidence="1 4">Nucleus</location>
    </subcellularLocation>
</comment>
<evidence type="ECO:0000259" key="5">
    <source>
        <dbReference type="Pfam" id="PF07897"/>
    </source>
</evidence>